<keyword evidence="2" id="KW-1185">Reference proteome</keyword>
<comment type="caution">
    <text evidence="1">The sequence shown here is derived from an EMBL/GenBank/DDBJ whole genome shotgun (WGS) entry which is preliminary data.</text>
</comment>
<organism evidence="1 2">
    <name type="scientific">Mycena citricolor</name>
    <dbReference type="NCBI Taxonomy" id="2018698"/>
    <lineage>
        <taxon>Eukaryota</taxon>
        <taxon>Fungi</taxon>
        <taxon>Dikarya</taxon>
        <taxon>Basidiomycota</taxon>
        <taxon>Agaricomycotina</taxon>
        <taxon>Agaricomycetes</taxon>
        <taxon>Agaricomycetidae</taxon>
        <taxon>Agaricales</taxon>
        <taxon>Marasmiineae</taxon>
        <taxon>Mycenaceae</taxon>
        <taxon>Mycena</taxon>
    </lineage>
</organism>
<sequence>MIMAGGQHLSTRIRLAIDINTWRATDLDPSKAHTGADLNNPVSTLSPEFLDASWGSSLEFGWLPETVLVTTGSPVPSRCVSHARLNIYGRTIQHLDKGS</sequence>
<protein>
    <submittedName>
        <fullName evidence="1">Uncharacterized protein</fullName>
    </submittedName>
</protein>
<dbReference type="Proteomes" id="UP001295794">
    <property type="component" value="Unassembled WGS sequence"/>
</dbReference>
<gene>
    <name evidence="1" type="ORF">MYCIT1_LOCUS24084</name>
</gene>
<proteinExistence type="predicted"/>
<reference evidence="1" key="1">
    <citation type="submission" date="2023-11" db="EMBL/GenBank/DDBJ databases">
        <authorList>
            <person name="De Vega J J."/>
            <person name="De Vega J J."/>
        </authorList>
    </citation>
    <scope>NUCLEOTIDE SEQUENCE</scope>
</reference>
<name>A0AAD2HHI0_9AGAR</name>
<dbReference type="AlphaFoldDB" id="A0AAD2HHI0"/>
<evidence type="ECO:0000313" key="2">
    <source>
        <dbReference type="Proteomes" id="UP001295794"/>
    </source>
</evidence>
<feature type="non-terminal residue" evidence="1">
    <location>
        <position position="99"/>
    </location>
</feature>
<accession>A0AAD2HHI0</accession>
<dbReference type="EMBL" id="CAVNYO010000405">
    <property type="protein sequence ID" value="CAK5275976.1"/>
    <property type="molecule type" value="Genomic_DNA"/>
</dbReference>
<evidence type="ECO:0000313" key="1">
    <source>
        <dbReference type="EMBL" id="CAK5275976.1"/>
    </source>
</evidence>